<accession>A0A898CXH2</accession>
<evidence type="ECO:0000256" key="4">
    <source>
        <dbReference type="HAMAP-Rule" id="MF_01366"/>
    </source>
</evidence>
<dbReference type="Gene3D" id="3.90.1180.10">
    <property type="entry name" value="Ribosomal protein L13"/>
    <property type="match status" value="1"/>
</dbReference>
<dbReference type="GeneID" id="67282371"/>
<reference evidence="5" key="1">
    <citation type="journal article" date="2021" name="Mitochondrial DNA Part B Resour">
        <title>Complete chloroplast genome of Eucampia zodiacus (Mediophyceae, Bacillariophyta).</title>
        <authorList>
            <person name="Zhang M."/>
            <person name="Cui Z."/>
            <person name="Liu F."/>
            <person name="Chen N."/>
        </authorList>
    </citation>
    <scope>NUCLEOTIDE SEQUENCE</scope>
    <source>
        <strain evidence="5">CNS00061</strain>
    </source>
</reference>
<dbReference type="EMBL" id="MW412838">
    <property type="protein sequence ID" value="QSH90564.1"/>
    <property type="molecule type" value="Genomic_DNA"/>
</dbReference>
<dbReference type="SUPFAM" id="SSF52161">
    <property type="entry name" value="Ribosomal protein L13"/>
    <property type="match status" value="1"/>
</dbReference>
<geneLocation type="chloroplast" evidence="5"/>
<dbReference type="HAMAP" id="MF_01366">
    <property type="entry name" value="Ribosomal_uL13"/>
    <property type="match status" value="1"/>
</dbReference>
<dbReference type="PANTHER" id="PTHR11545">
    <property type="entry name" value="RIBOSOMAL PROTEIN L13"/>
    <property type="match status" value="1"/>
</dbReference>
<organism evidence="5">
    <name type="scientific">Eucampia zodiacus</name>
    <dbReference type="NCBI Taxonomy" id="444606"/>
    <lineage>
        <taxon>Eukaryota</taxon>
        <taxon>Sar</taxon>
        <taxon>Stramenopiles</taxon>
        <taxon>Ochrophyta</taxon>
        <taxon>Bacillariophyta</taxon>
        <taxon>Mediophyceae</taxon>
        <taxon>Biddulphiophycidae</taxon>
        <taxon>Hemiaulales</taxon>
        <taxon>Hemiaulaceae</taxon>
        <taxon>Eucampia</taxon>
    </lineage>
</organism>
<dbReference type="RefSeq" id="YP_010172784.1">
    <property type="nucleotide sequence ID" value="NC_057645.1"/>
</dbReference>
<dbReference type="InterPro" id="IPR036899">
    <property type="entry name" value="Ribosomal_uL13_sf"/>
</dbReference>
<evidence type="ECO:0000256" key="1">
    <source>
        <dbReference type="ARBA" id="ARBA00006227"/>
    </source>
</evidence>
<evidence type="ECO:0000256" key="2">
    <source>
        <dbReference type="ARBA" id="ARBA00022980"/>
    </source>
</evidence>
<keyword evidence="3 4" id="KW-0687">Ribonucleoprotein</keyword>
<name>A0A898CXH2_9STRA</name>
<sequence>MNETFIPATGYNKRKWYVIDCEGKQLGRLASVIIAILSGKLKSYYHPSFDMGDYVILINAEALTLDRDIQKVHVFRPGRPGSSLKKLVNALPQQIIERCIIGMMPKGVARRRLSKRLKIYQGPQHPHMAQNPIQINDFENLNNNL</sequence>
<evidence type="ECO:0000256" key="3">
    <source>
        <dbReference type="ARBA" id="ARBA00023274"/>
    </source>
</evidence>
<dbReference type="GO" id="GO:0003735">
    <property type="term" value="F:structural constituent of ribosome"/>
    <property type="evidence" value="ECO:0007669"/>
    <property type="project" value="InterPro"/>
</dbReference>
<keyword evidence="2 4" id="KW-0689">Ribosomal protein</keyword>
<comment type="subunit">
    <text evidence="4">Part of the 50S ribosomal subunit.</text>
</comment>
<dbReference type="InterPro" id="IPR005823">
    <property type="entry name" value="Ribosomal_uL13_bac-type"/>
</dbReference>
<dbReference type="GO" id="GO:0003729">
    <property type="term" value="F:mRNA binding"/>
    <property type="evidence" value="ECO:0007669"/>
    <property type="project" value="TreeGrafter"/>
</dbReference>
<evidence type="ECO:0000313" key="5">
    <source>
        <dbReference type="EMBL" id="QSH90564.1"/>
    </source>
</evidence>
<comment type="subcellular location">
    <subcellularLocation>
        <location evidence="4">Plastid</location>
        <location evidence="4">Chloroplast</location>
    </subcellularLocation>
</comment>
<keyword evidence="5" id="KW-0150">Chloroplast</keyword>
<dbReference type="PIRSF" id="PIRSF002181">
    <property type="entry name" value="Ribosomal_L13"/>
    <property type="match status" value="1"/>
</dbReference>
<dbReference type="GO" id="GO:0017148">
    <property type="term" value="P:negative regulation of translation"/>
    <property type="evidence" value="ECO:0007669"/>
    <property type="project" value="TreeGrafter"/>
</dbReference>
<keyword evidence="5" id="KW-0934">Plastid</keyword>
<dbReference type="CDD" id="cd00392">
    <property type="entry name" value="Ribosomal_L13"/>
    <property type="match status" value="1"/>
</dbReference>
<dbReference type="GO" id="GO:0005762">
    <property type="term" value="C:mitochondrial large ribosomal subunit"/>
    <property type="evidence" value="ECO:0007669"/>
    <property type="project" value="TreeGrafter"/>
</dbReference>
<gene>
    <name evidence="4 5" type="primary">rpl13</name>
</gene>
<dbReference type="Pfam" id="PF00572">
    <property type="entry name" value="Ribosomal_L13"/>
    <property type="match status" value="1"/>
</dbReference>
<protein>
    <recommendedName>
        <fullName evidence="4">Large ribosomal subunit protein uL13c</fullName>
    </recommendedName>
</protein>
<dbReference type="PANTHER" id="PTHR11545:SF41">
    <property type="entry name" value="50S RIBOSOMAL PROTEIN L13, CHLOROPLASTIC"/>
    <property type="match status" value="1"/>
</dbReference>
<comment type="similarity">
    <text evidence="1 4">Belongs to the universal ribosomal protein uL13 family.</text>
</comment>
<dbReference type="GO" id="GO:0009507">
    <property type="term" value="C:chloroplast"/>
    <property type="evidence" value="ECO:0007669"/>
    <property type="project" value="UniProtKB-SubCell"/>
</dbReference>
<proteinExistence type="inferred from homology"/>
<dbReference type="AlphaFoldDB" id="A0A898CXH2"/>
<dbReference type="GO" id="GO:0006412">
    <property type="term" value="P:translation"/>
    <property type="evidence" value="ECO:0007669"/>
    <property type="project" value="UniProtKB-UniRule"/>
</dbReference>
<dbReference type="InterPro" id="IPR005822">
    <property type="entry name" value="Ribosomal_uL13"/>
</dbReference>
<dbReference type="NCBIfam" id="TIGR01066">
    <property type="entry name" value="rplM_bact"/>
    <property type="match status" value="1"/>
</dbReference>